<dbReference type="EnsemblProtists" id="EOD36371">
    <property type="protein sequence ID" value="EOD36371"/>
    <property type="gene ID" value="EMIHUDRAFT_226389"/>
</dbReference>
<reference evidence="3" key="1">
    <citation type="journal article" date="2013" name="Nature">
        <title>Pan genome of the phytoplankton Emiliania underpins its global distribution.</title>
        <authorList>
            <person name="Read B.A."/>
            <person name="Kegel J."/>
            <person name="Klute M.J."/>
            <person name="Kuo A."/>
            <person name="Lefebvre S.C."/>
            <person name="Maumus F."/>
            <person name="Mayer C."/>
            <person name="Miller J."/>
            <person name="Monier A."/>
            <person name="Salamov A."/>
            <person name="Young J."/>
            <person name="Aguilar M."/>
            <person name="Claverie J.M."/>
            <person name="Frickenhaus S."/>
            <person name="Gonzalez K."/>
            <person name="Herman E.K."/>
            <person name="Lin Y.C."/>
            <person name="Napier J."/>
            <person name="Ogata H."/>
            <person name="Sarno A.F."/>
            <person name="Shmutz J."/>
            <person name="Schroeder D."/>
            <person name="de Vargas C."/>
            <person name="Verret F."/>
            <person name="von Dassow P."/>
            <person name="Valentin K."/>
            <person name="Van de Peer Y."/>
            <person name="Wheeler G."/>
            <person name="Dacks J.B."/>
            <person name="Delwiche C.F."/>
            <person name="Dyhrman S.T."/>
            <person name="Glockner G."/>
            <person name="John U."/>
            <person name="Richards T."/>
            <person name="Worden A.Z."/>
            <person name="Zhang X."/>
            <person name="Grigoriev I.V."/>
            <person name="Allen A.E."/>
            <person name="Bidle K."/>
            <person name="Borodovsky M."/>
            <person name="Bowler C."/>
            <person name="Brownlee C."/>
            <person name="Cock J.M."/>
            <person name="Elias M."/>
            <person name="Gladyshev V.N."/>
            <person name="Groth M."/>
            <person name="Guda C."/>
            <person name="Hadaegh A."/>
            <person name="Iglesias-Rodriguez M.D."/>
            <person name="Jenkins J."/>
            <person name="Jones B.M."/>
            <person name="Lawson T."/>
            <person name="Leese F."/>
            <person name="Lindquist E."/>
            <person name="Lobanov A."/>
            <person name="Lomsadze A."/>
            <person name="Malik S.B."/>
            <person name="Marsh M.E."/>
            <person name="Mackinder L."/>
            <person name="Mock T."/>
            <person name="Mueller-Roeber B."/>
            <person name="Pagarete A."/>
            <person name="Parker M."/>
            <person name="Probert I."/>
            <person name="Quesneville H."/>
            <person name="Raines C."/>
            <person name="Rensing S.A."/>
            <person name="Riano-Pachon D.M."/>
            <person name="Richier S."/>
            <person name="Rokitta S."/>
            <person name="Shiraiwa Y."/>
            <person name="Soanes D.M."/>
            <person name="van der Giezen M."/>
            <person name="Wahlund T.M."/>
            <person name="Williams B."/>
            <person name="Wilson W."/>
            <person name="Wolfe G."/>
            <person name="Wurch L.L."/>
        </authorList>
    </citation>
    <scope>NUCLEOTIDE SEQUENCE</scope>
</reference>
<evidence type="ECO:0000313" key="3">
    <source>
        <dbReference type="Proteomes" id="UP000013827"/>
    </source>
</evidence>
<feature type="region of interest" description="Disordered" evidence="1">
    <location>
        <begin position="1"/>
        <end position="57"/>
    </location>
</feature>
<dbReference type="RefSeq" id="XP_005788800.1">
    <property type="nucleotide sequence ID" value="XM_005788743.1"/>
</dbReference>
<dbReference type="GeneID" id="17281641"/>
<sequence>MDGSMELARFPSNHPTPVTGSERAQPQEVEGADPELRKSGDATHFATDGPAPRRYDGHTTAARVRVAVFVRSEYSNALVGDGVPRFRRARRTSTALSVACSSLRLKPGEQLLCCSYALHSWHSLLCGCHSCDSDGLALTGPQSLVLRLV</sequence>
<accession>A0A0D3KKT6</accession>
<evidence type="ECO:0000256" key="1">
    <source>
        <dbReference type="SAM" id="MobiDB-lite"/>
    </source>
</evidence>
<feature type="compositionally biased region" description="Polar residues" evidence="1">
    <location>
        <begin position="13"/>
        <end position="24"/>
    </location>
</feature>
<dbReference type="KEGG" id="ehx:EMIHUDRAFT_226389"/>
<proteinExistence type="predicted"/>
<dbReference type="HOGENOM" id="CLU_2031071_0_0_1"/>
<name>A0A0D3KKT6_EMIH1</name>
<protein>
    <submittedName>
        <fullName evidence="2">Uncharacterized protein</fullName>
    </submittedName>
</protein>
<dbReference type="AlphaFoldDB" id="A0A0D3KKT6"/>
<dbReference type="Proteomes" id="UP000013827">
    <property type="component" value="Unassembled WGS sequence"/>
</dbReference>
<reference evidence="2" key="2">
    <citation type="submission" date="2024-10" db="UniProtKB">
        <authorList>
            <consortium name="EnsemblProtists"/>
        </authorList>
    </citation>
    <scope>IDENTIFICATION</scope>
</reference>
<evidence type="ECO:0000313" key="2">
    <source>
        <dbReference type="EnsemblProtists" id="EOD36371"/>
    </source>
</evidence>
<organism evidence="2 3">
    <name type="scientific">Emiliania huxleyi (strain CCMP1516)</name>
    <dbReference type="NCBI Taxonomy" id="280463"/>
    <lineage>
        <taxon>Eukaryota</taxon>
        <taxon>Haptista</taxon>
        <taxon>Haptophyta</taxon>
        <taxon>Prymnesiophyceae</taxon>
        <taxon>Isochrysidales</taxon>
        <taxon>Noelaerhabdaceae</taxon>
        <taxon>Emiliania</taxon>
    </lineage>
</organism>
<dbReference type="PaxDb" id="2903-EOD36371"/>
<keyword evidence="3" id="KW-1185">Reference proteome</keyword>